<dbReference type="InterPro" id="IPR000683">
    <property type="entry name" value="Gfo/Idh/MocA-like_OxRdtase_N"/>
</dbReference>
<dbReference type="EMBL" id="BSOH01000007">
    <property type="protein sequence ID" value="GLR16765.1"/>
    <property type="molecule type" value="Genomic_DNA"/>
</dbReference>
<feature type="domain" description="GFO/IDH/MocA-like oxidoreductase" evidence="3">
    <location>
        <begin position="129"/>
        <end position="250"/>
    </location>
</feature>
<comment type="caution">
    <text evidence="4">The sequence shown here is derived from an EMBL/GenBank/DDBJ whole genome shotgun (WGS) entry which is preliminary data.</text>
</comment>
<dbReference type="Pfam" id="PF01408">
    <property type="entry name" value="GFO_IDH_MocA"/>
    <property type="match status" value="1"/>
</dbReference>
<dbReference type="Pfam" id="PF22725">
    <property type="entry name" value="GFO_IDH_MocA_C3"/>
    <property type="match status" value="1"/>
</dbReference>
<sequence>MGDENVKFVIIGSGNIANTYGDALQKVQNAELVGVVSSSMKKISKYSHLPSFPSISEVTVDFDAIIICTPNGLHHHSAIEAAALKKHVLCEKPIDITVEAIDQMIDACKANEVKLGVAYQRRYSSDNPAIKKLINENKLGRIFSVDLAVKNYRDDAYYESAPYRGTYDIDGGGPFIQQACHYIDLYYWYFGKPIKLVSALSTFVHDIEVEDHGAVICLHKSGMIGTITASTATKPGFPAKLELYSDKGYVILENDVITHWEMDGVENPTSATASDNKHTGSSNALVNDTTNHETILNDFVESIQTGKDPLITGESAKNATEMILEIYNGQF</sequence>
<name>A0AA37SNC4_9BACT</name>
<dbReference type="SUPFAM" id="SSF55347">
    <property type="entry name" value="Glyceraldehyde-3-phosphate dehydrogenase-like, C-terminal domain"/>
    <property type="match status" value="1"/>
</dbReference>
<protein>
    <submittedName>
        <fullName evidence="4">Oxidoreductase</fullName>
    </submittedName>
</protein>
<gene>
    <name evidence="4" type="ORF">GCM10007940_13800</name>
</gene>
<feature type="region of interest" description="Disordered" evidence="1">
    <location>
        <begin position="267"/>
        <end position="286"/>
    </location>
</feature>
<dbReference type="SUPFAM" id="SSF51735">
    <property type="entry name" value="NAD(P)-binding Rossmann-fold domains"/>
    <property type="match status" value="1"/>
</dbReference>
<reference evidence="4" key="1">
    <citation type="journal article" date="2014" name="Int. J. Syst. Evol. Microbiol.">
        <title>Complete genome sequence of Corynebacterium casei LMG S-19264T (=DSM 44701T), isolated from a smear-ripened cheese.</title>
        <authorList>
            <consortium name="US DOE Joint Genome Institute (JGI-PGF)"/>
            <person name="Walter F."/>
            <person name="Albersmeier A."/>
            <person name="Kalinowski J."/>
            <person name="Ruckert C."/>
        </authorList>
    </citation>
    <scope>NUCLEOTIDE SEQUENCE</scope>
    <source>
        <strain evidence="4">NBRC 108769</strain>
    </source>
</reference>
<reference evidence="4" key="2">
    <citation type="submission" date="2023-01" db="EMBL/GenBank/DDBJ databases">
        <title>Draft genome sequence of Portibacter lacus strain NBRC 108769.</title>
        <authorList>
            <person name="Sun Q."/>
            <person name="Mori K."/>
        </authorList>
    </citation>
    <scope>NUCLEOTIDE SEQUENCE</scope>
    <source>
        <strain evidence="4">NBRC 108769</strain>
    </source>
</reference>
<accession>A0AA37SNC4</accession>
<dbReference type="RefSeq" id="WP_235291048.1">
    <property type="nucleotide sequence ID" value="NZ_BSOH01000007.1"/>
</dbReference>
<dbReference type="Proteomes" id="UP001156666">
    <property type="component" value="Unassembled WGS sequence"/>
</dbReference>
<dbReference type="InterPro" id="IPR036291">
    <property type="entry name" value="NAD(P)-bd_dom_sf"/>
</dbReference>
<evidence type="ECO:0000313" key="4">
    <source>
        <dbReference type="EMBL" id="GLR16765.1"/>
    </source>
</evidence>
<evidence type="ECO:0000256" key="1">
    <source>
        <dbReference type="SAM" id="MobiDB-lite"/>
    </source>
</evidence>
<feature type="domain" description="Gfo/Idh/MocA-like oxidoreductase N-terminal" evidence="2">
    <location>
        <begin position="7"/>
        <end position="119"/>
    </location>
</feature>
<dbReference type="PANTHER" id="PTHR43249:SF1">
    <property type="entry name" value="D-GLUCOSIDE 3-DEHYDROGENASE"/>
    <property type="match status" value="1"/>
</dbReference>
<dbReference type="AlphaFoldDB" id="A0AA37SNC4"/>
<proteinExistence type="predicted"/>
<dbReference type="InterPro" id="IPR052515">
    <property type="entry name" value="Gfo/Idh/MocA_Oxidoreductase"/>
</dbReference>
<dbReference type="PANTHER" id="PTHR43249">
    <property type="entry name" value="UDP-N-ACETYL-2-AMINO-2-DEOXY-D-GLUCURONATE OXIDASE"/>
    <property type="match status" value="1"/>
</dbReference>
<dbReference type="InterPro" id="IPR055170">
    <property type="entry name" value="GFO_IDH_MocA-like_dom"/>
</dbReference>
<dbReference type="Gene3D" id="3.40.50.720">
    <property type="entry name" value="NAD(P)-binding Rossmann-like Domain"/>
    <property type="match status" value="1"/>
</dbReference>
<organism evidence="4 5">
    <name type="scientific">Portibacter lacus</name>
    <dbReference type="NCBI Taxonomy" id="1099794"/>
    <lineage>
        <taxon>Bacteria</taxon>
        <taxon>Pseudomonadati</taxon>
        <taxon>Bacteroidota</taxon>
        <taxon>Saprospiria</taxon>
        <taxon>Saprospirales</taxon>
        <taxon>Haliscomenobacteraceae</taxon>
        <taxon>Portibacter</taxon>
    </lineage>
</organism>
<evidence type="ECO:0000259" key="2">
    <source>
        <dbReference type="Pfam" id="PF01408"/>
    </source>
</evidence>
<evidence type="ECO:0000313" key="5">
    <source>
        <dbReference type="Proteomes" id="UP001156666"/>
    </source>
</evidence>
<evidence type="ECO:0000259" key="3">
    <source>
        <dbReference type="Pfam" id="PF22725"/>
    </source>
</evidence>
<dbReference type="GO" id="GO:0000166">
    <property type="term" value="F:nucleotide binding"/>
    <property type="evidence" value="ECO:0007669"/>
    <property type="project" value="InterPro"/>
</dbReference>
<dbReference type="Gene3D" id="3.30.360.10">
    <property type="entry name" value="Dihydrodipicolinate Reductase, domain 2"/>
    <property type="match status" value="1"/>
</dbReference>
<keyword evidence="5" id="KW-1185">Reference proteome</keyword>